<reference evidence="1" key="1">
    <citation type="submission" date="2019-05" db="EMBL/GenBank/DDBJ databases">
        <title>Another draft genome of Portunus trituberculatus and its Hox gene families provides insights of decapod evolution.</title>
        <authorList>
            <person name="Jeong J.-H."/>
            <person name="Song I."/>
            <person name="Kim S."/>
            <person name="Choi T."/>
            <person name="Kim D."/>
            <person name="Ryu S."/>
            <person name="Kim W."/>
        </authorList>
    </citation>
    <scope>NUCLEOTIDE SEQUENCE [LARGE SCALE GENOMIC DNA]</scope>
    <source>
        <tissue evidence="1">Muscle</tissue>
    </source>
</reference>
<dbReference type="EMBL" id="VSRR010014362">
    <property type="protein sequence ID" value="MPC56931.1"/>
    <property type="molecule type" value="Genomic_DNA"/>
</dbReference>
<name>A0A5B7GA63_PORTR</name>
<evidence type="ECO:0000313" key="1">
    <source>
        <dbReference type="EMBL" id="MPC56931.1"/>
    </source>
</evidence>
<organism evidence="1 2">
    <name type="scientific">Portunus trituberculatus</name>
    <name type="common">Swimming crab</name>
    <name type="synonym">Neptunus trituberculatus</name>
    <dbReference type="NCBI Taxonomy" id="210409"/>
    <lineage>
        <taxon>Eukaryota</taxon>
        <taxon>Metazoa</taxon>
        <taxon>Ecdysozoa</taxon>
        <taxon>Arthropoda</taxon>
        <taxon>Crustacea</taxon>
        <taxon>Multicrustacea</taxon>
        <taxon>Malacostraca</taxon>
        <taxon>Eumalacostraca</taxon>
        <taxon>Eucarida</taxon>
        <taxon>Decapoda</taxon>
        <taxon>Pleocyemata</taxon>
        <taxon>Brachyura</taxon>
        <taxon>Eubrachyura</taxon>
        <taxon>Portunoidea</taxon>
        <taxon>Portunidae</taxon>
        <taxon>Portuninae</taxon>
        <taxon>Portunus</taxon>
    </lineage>
</organism>
<dbReference type="AlphaFoldDB" id="A0A5B7GA63"/>
<dbReference type="Proteomes" id="UP000324222">
    <property type="component" value="Unassembled WGS sequence"/>
</dbReference>
<comment type="caution">
    <text evidence="1">The sequence shown here is derived from an EMBL/GenBank/DDBJ whole genome shotgun (WGS) entry which is preliminary data.</text>
</comment>
<accession>A0A5B7GA63</accession>
<sequence>MINKLLEDQTPFKMLYCKLIADVVQHGGPALMNDTQVASKTRRKAQPQQREFDNIKSKKCMRHCSINKINSPDTLANHYVA</sequence>
<protein>
    <submittedName>
        <fullName evidence="1">Uncharacterized protein</fullName>
    </submittedName>
</protein>
<evidence type="ECO:0000313" key="2">
    <source>
        <dbReference type="Proteomes" id="UP000324222"/>
    </source>
</evidence>
<keyword evidence="2" id="KW-1185">Reference proteome</keyword>
<proteinExistence type="predicted"/>
<gene>
    <name evidence="1" type="ORF">E2C01_050899</name>
</gene>